<evidence type="ECO:0000313" key="3">
    <source>
        <dbReference type="Proteomes" id="UP000016480"/>
    </source>
</evidence>
<reference evidence="2 3" key="1">
    <citation type="journal article" date="2012" name="J. Bacteriol.">
        <title>Genome sequence of the cycloprodigiosin-producing bacterial strain Pseudoalteromonas rubra ATCC 29570(T).</title>
        <authorList>
            <person name="Xie B.B."/>
            <person name="Shu Y.L."/>
            <person name="Qin Q.L."/>
            <person name="Rong J.C."/>
            <person name="Zhang X.Y."/>
            <person name="Chen X.L."/>
            <person name="Zhou B.C."/>
            <person name="Zhang Y.Z."/>
        </authorList>
    </citation>
    <scope>NUCLEOTIDE SEQUENCE [LARGE SCALE GENOMIC DNA]</scope>
    <source>
        <strain evidence="2 3">DSM 6842</strain>
    </source>
</reference>
<name>A0A8T0C4J8_9GAMM</name>
<dbReference type="AlphaFoldDB" id="A0A8T0C4J8"/>
<sequence>MDLLDEETISFLTHEEKLEYYKAQSEVSKFAPKLSFDEGSKSEKEMLREAKAYEKMVRKKLAPFLKIALDRKNNSLKPTVASKLKAKLKIYLTALSAIIAFLFIKNVFF</sequence>
<accession>A0A8T0C4J8</accession>
<dbReference type="RefSeq" id="WP_010385228.1">
    <property type="nucleotide sequence ID" value="NZ_AHCD03000043.1"/>
</dbReference>
<comment type="caution">
    <text evidence="2">The sequence shown here is derived from an EMBL/GenBank/DDBJ whole genome shotgun (WGS) entry which is preliminary data.</text>
</comment>
<feature type="transmembrane region" description="Helical" evidence="1">
    <location>
        <begin position="90"/>
        <end position="108"/>
    </location>
</feature>
<keyword evidence="1" id="KW-0812">Transmembrane</keyword>
<protein>
    <submittedName>
        <fullName evidence="2">Uncharacterized protein</fullName>
    </submittedName>
</protein>
<evidence type="ECO:0000313" key="2">
    <source>
        <dbReference type="EMBL" id="KAF7783603.1"/>
    </source>
</evidence>
<proteinExistence type="predicted"/>
<dbReference type="EMBL" id="AHCD03000043">
    <property type="protein sequence ID" value="KAF7783603.1"/>
    <property type="molecule type" value="Genomic_DNA"/>
</dbReference>
<keyword evidence="1" id="KW-0472">Membrane</keyword>
<evidence type="ECO:0000256" key="1">
    <source>
        <dbReference type="SAM" id="Phobius"/>
    </source>
</evidence>
<keyword evidence="1" id="KW-1133">Transmembrane helix</keyword>
<organism evidence="2 3">
    <name type="scientific">Pseudoalteromonas rubra</name>
    <dbReference type="NCBI Taxonomy" id="43658"/>
    <lineage>
        <taxon>Bacteria</taxon>
        <taxon>Pseudomonadati</taxon>
        <taxon>Pseudomonadota</taxon>
        <taxon>Gammaproteobacteria</taxon>
        <taxon>Alteromonadales</taxon>
        <taxon>Pseudoalteromonadaceae</taxon>
        <taxon>Pseudoalteromonas</taxon>
    </lineage>
</organism>
<dbReference type="GeneID" id="61359742"/>
<dbReference type="Proteomes" id="UP000016480">
    <property type="component" value="Unassembled WGS sequence"/>
</dbReference>
<gene>
    <name evidence="2" type="ORF">PRUB_a3420</name>
</gene>